<keyword evidence="3" id="KW-0234">DNA repair</keyword>
<accession>A0A2W7INV0</accession>
<dbReference type="Gene3D" id="2.40.50.140">
    <property type="entry name" value="Nucleic acid-binding proteins"/>
    <property type="match status" value="1"/>
</dbReference>
<evidence type="ECO:0000313" key="6">
    <source>
        <dbReference type="EMBL" id="PZW49184.1"/>
    </source>
</evidence>
<comment type="function">
    <text evidence="3">Plays an important role in DNA replication, recombination and repair. Binds to ssDNA and to an array of partner proteins to recruit them to their sites of action during DNA metabolism.</text>
</comment>
<dbReference type="Pfam" id="PF00436">
    <property type="entry name" value="SSB"/>
    <property type="match status" value="1"/>
</dbReference>
<dbReference type="PROSITE" id="PS50935">
    <property type="entry name" value="SSB"/>
    <property type="match status" value="1"/>
</dbReference>
<keyword evidence="2 3" id="KW-0233">DNA recombination</keyword>
<feature type="short sequence motif" description="Important for interaction with partner proteins" evidence="3">
    <location>
        <begin position="160"/>
        <end position="165"/>
    </location>
</feature>
<keyword evidence="3" id="KW-0227">DNA damage</keyword>
<evidence type="ECO:0000256" key="2">
    <source>
        <dbReference type="ARBA" id="ARBA00023172"/>
    </source>
</evidence>
<dbReference type="PANTHER" id="PTHR10302">
    <property type="entry name" value="SINGLE-STRANDED DNA-BINDING PROTEIN"/>
    <property type="match status" value="1"/>
</dbReference>
<name>A0A2W7INV0_9PROT</name>
<protein>
    <recommendedName>
        <fullName evidence="3 4">Single-stranded DNA-binding protein</fullName>
        <shortName evidence="3">SSB</shortName>
    </recommendedName>
</protein>
<dbReference type="OrthoDB" id="9809878at2"/>
<keyword evidence="7" id="KW-1185">Reference proteome</keyword>
<dbReference type="GO" id="GO:0006310">
    <property type="term" value="P:DNA recombination"/>
    <property type="evidence" value="ECO:0007669"/>
    <property type="project" value="UniProtKB-UniRule"/>
</dbReference>
<comment type="caution">
    <text evidence="6">The sequence shown here is derived from an EMBL/GenBank/DDBJ whole genome shotgun (WGS) entry which is preliminary data.</text>
</comment>
<keyword evidence="1 3" id="KW-0238">DNA-binding</keyword>
<dbReference type="EMBL" id="QKYU01000003">
    <property type="protein sequence ID" value="PZW49184.1"/>
    <property type="molecule type" value="Genomic_DNA"/>
</dbReference>
<dbReference type="NCBIfam" id="TIGR00621">
    <property type="entry name" value="ssb"/>
    <property type="match status" value="1"/>
</dbReference>
<keyword evidence="3" id="KW-0235">DNA replication</keyword>
<dbReference type="GO" id="GO:0006281">
    <property type="term" value="P:DNA repair"/>
    <property type="evidence" value="ECO:0007669"/>
    <property type="project" value="UniProtKB-UniRule"/>
</dbReference>
<proteinExistence type="inferred from homology"/>
<dbReference type="InterPro" id="IPR000424">
    <property type="entry name" value="Primosome_PriB/ssb"/>
</dbReference>
<reference evidence="6 7" key="1">
    <citation type="submission" date="2018-06" db="EMBL/GenBank/DDBJ databases">
        <title>Genomic Encyclopedia of Archaeal and Bacterial Type Strains, Phase II (KMG-II): from individual species to whole genera.</title>
        <authorList>
            <person name="Goeker M."/>
        </authorList>
    </citation>
    <scope>NUCLEOTIDE SEQUENCE [LARGE SCALE GENOMIC DNA]</scope>
    <source>
        <strain evidence="6 7">DSM 24525</strain>
    </source>
</reference>
<comment type="caution">
    <text evidence="3">Lacks conserved residue(s) required for the propagation of feature annotation.</text>
</comment>
<dbReference type="InterPro" id="IPR011344">
    <property type="entry name" value="ssDNA-bd"/>
</dbReference>
<dbReference type="GO" id="GO:0003697">
    <property type="term" value="F:single-stranded DNA binding"/>
    <property type="evidence" value="ECO:0007669"/>
    <property type="project" value="UniProtKB-UniRule"/>
</dbReference>
<feature type="compositionally biased region" description="Low complexity" evidence="5">
    <location>
        <begin position="122"/>
        <end position="151"/>
    </location>
</feature>
<comment type="subunit">
    <text evidence="3">Homotetramer.</text>
</comment>
<dbReference type="InterPro" id="IPR012340">
    <property type="entry name" value="NA-bd_OB-fold"/>
</dbReference>
<dbReference type="GO" id="GO:0006260">
    <property type="term" value="P:DNA replication"/>
    <property type="evidence" value="ECO:0007669"/>
    <property type="project" value="UniProtKB-UniRule"/>
</dbReference>
<dbReference type="PANTHER" id="PTHR10302:SF27">
    <property type="entry name" value="SINGLE-STRANDED DNA-BINDING PROTEIN"/>
    <property type="match status" value="1"/>
</dbReference>
<evidence type="ECO:0000256" key="3">
    <source>
        <dbReference type="HAMAP-Rule" id="MF_00984"/>
    </source>
</evidence>
<dbReference type="RefSeq" id="WP_111396885.1">
    <property type="nucleotide sequence ID" value="NZ_QKYU01000003.1"/>
</dbReference>
<evidence type="ECO:0000313" key="7">
    <source>
        <dbReference type="Proteomes" id="UP000249688"/>
    </source>
</evidence>
<dbReference type="SUPFAM" id="SSF50249">
    <property type="entry name" value="Nucleic acid-binding proteins"/>
    <property type="match status" value="1"/>
</dbReference>
<dbReference type="Proteomes" id="UP000249688">
    <property type="component" value="Unassembled WGS sequence"/>
</dbReference>
<evidence type="ECO:0000256" key="4">
    <source>
        <dbReference type="RuleBase" id="RU000524"/>
    </source>
</evidence>
<evidence type="ECO:0000256" key="5">
    <source>
        <dbReference type="SAM" id="MobiDB-lite"/>
    </source>
</evidence>
<evidence type="ECO:0000256" key="1">
    <source>
        <dbReference type="ARBA" id="ARBA00023125"/>
    </source>
</evidence>
<sequence length="165" mass="18026">MAGVNKVIILGRLGKDPEVRNFQNGGRVVNLRVATSERYKDKSGEQQERTEWHAVSIFNEKLGEIAEKYLRKGSEVYLEGQIETRKWQDATGADKYSTEIVLRQFRGELQLVGGRGDGGGSRASSGGYDEEGGAAPPSRAPARAAAPSRGGWDAKKTDLDDDIPF</sequence>
<dbReference type="HAMAP" id="MF_00984">
    <property type="entry name" value="SSB"/>
    <property type="match status" value="1"/>
</dbReference>
<organism evidence="6 7">
    <name type="scientific">Humitalea rosea</name>
    <dbReference type="NCBI Taxonomy" id="990373"/>
    <lineage>
        <taxon>Bacteria</taxon>
        <taxon>Pseudomonadati</taxon>
        <taxon>Pseudomonadota</taxon>
        <taxon>Alphaproteobacteria</taxon>
        <taxon>Acetobacterales</taxon>
        <taxon>Roseomonadaceae</taxon>
        <taxon>Humitalea</taxon>
    </lineage>
</organism>
<dbReference type="GO" id="GO:0009295">
    <property type="term" value="C:nucleoid"/>
    <property type="evidence" value="ECO:0007669"/>
    <property type="project" value="TreeGrafter"/>
</dbReference>
<dbReference type="CDD" id="cd04496">
    <property type="entry name" value="SSB_OBF"/>
    <property type="match status" value="1"/>
</dbReference>
<dbReference type="AlphaFoldDB" id="A0A2W7INV0"/>
<feature type="region of interest" description="Disordered" evidence="5">
    <location>
        <begin position="112"/>
        <end position="165"/>
    </location>
</feature>
<gene>
    <name evidence="6" type="ORF">C8P66_103210</name>
</gene>